<proteinExistence type="predicted"/>
<evidence type="ECO:0000313" key="3">
    <source>
        <dbReference type="Proteomes" id="UP000466586"/>
    </source>
</evidence>
<feature type="transmembrane region" description="Helical" evidence="1">
    <location>
        <begin position="75"/>
        <end position="95"/>
    </location>
</feature>
<dbReference type="Proteomes" id="UP000466586">
    <property type="component" value="Unassembled WGS sequence"/>
</dbReference>
<reference evidence="2 3" key="1">
    <citation type="submission" date="2019-11" db="EMBL/GenBank/DDBJ databases">
        <title>Pedobacter sp. HMF7647 Genome sequencing and assembly.</title>
        <authorList>
            <person name="Kang H."/>
            <person name="Kim H."/>
            <person name="Joh K."/>
        </authorList>
    </citation>
    <scope>NUCLEOTIDE SEQUENCE [LARGE SCALE GENOMIC DNA]</scope>
    <source>
        <strain evidence="2 3">HMF7647</strain>
    </source>
</reference>
<keyword evidence="1" id="KW-1133">Transmembrane helix</keyword>
<comment type="caution">
    <text evidence="2">The sequence shown here is derived from an EMBL/GenBank/DDBJ whole genome shotgun (WGS) entry which is preliminary data.</text>
</comment>
<dbReference type="EMBL" id="WVHT01000001">
    <property type="protein sequence ID" value="MXV49928.1"/>
    <property type="molecule type" value="Genomic_DNA"/>
</dbReference>
<feature type="transmembrane region" description="Helical" evidence="1">
    <location>
        <begin position="101"/>
        <end position="119"/>
    </location>
</feature>
<gene>
    <name evidence="2" type="ORF">GS399_03015</name>
</gene>
<accession>A0A7K1Y796</accession>
<keyword evidence="1" id="KW-0812">Transmembrane</keyword>
<organism evidence="2 3">
    <name type="scientific">Hufsiella arboris</name>
    <dbReference type="NCBI Taxonomy" id="2695275"/>
    <lineage>
        <taxon>Bacteria</taxon>
        <taxon>Pseudomonadati</taxon>
        <taxon>Bacteroidota</taxon>
        <taxon>Sphingobacteriia</taxon>
        <taxon>Sphingobacteriales</taxon>
        <taxon>Sphingobacteriaceae</taxon>
        <taxon>Hufsiella</taxon>
    </lineage>
</organism>
<dbReference type="AlphaFoldDB" id="A0A7K1Y796"/>
<dbReference type="RefSeq" id="WP_160843090.1">
    <property type="nucleotide sequence ID" value="NZ_WVHT01000001.1"/>
</dbReference>
<evidence type="ECO:0000256" key="1">
    <source>
        <dbReference type="SAM" id="Phobius"/>
    </source>
</evidence>
<protein>
    <submittedName>
        <fullName evidence="2">Uncharacterized protein</fullName>
    </submittedName>
</protein>
<keyword evidence="1" id="KW-0472">Membrane</keyword>
<keyword evidence="3" id="KW-1185">Reference proteome</keyword>
<evidence type="ECO:0000313" key="2">
    <source>
        <dbReference type="EMBL" id="MXV49928.1"/>
    </source>
</evidence>
<sequence>MRNSLKLFAFLDILSIALLSRQVVGIFTNWSQIPHETLSQLKILIVLLVFISLFGSAYFLFFAKRAGAIIYYVQFPLRFIVWIFSFGFLTLLAQYSSSETVFDWLFRLVVLLEFLRLYFTIKIHRELW</sequence>
<feature type="transmembrane region" description="Helical" evidence="1">
    <location>
        <begin position="41"/>
        <end position="63"/>
    </location>
</feature>
<name>A0A7K1Y796_9SPHI</name>